<evidence type="ECO:0000313" key="1">
    <source>
        <dbReference type="EMBL" id="SUO03473.1"/>
    </source>
</evidence>
<dbReference type="InterPro" id="IPR009057">
    <property type="entry name" value="Homeodomain-like_sf"/>
</dbReference>
<dbReference type="RefSeq" id="WP_022789680.1">
    <property type="nucleotide sequence ID" value="NZ_UHFX01000003.1"/>
</dbReference>
<dbReference type="Proteomes" id="UP000255523">
    <property type="component" value="Unassembled WGS sequence"/>
</dbReference>
<evidence type="ECO:0008006" key="3">
    <source>
        <dbReference type="Google" id="ProtNLM"/>
    </source>
</evidence>
<dbReference type="EMBL" id="UHFX01000003">
    <property type="protein sequence ID" value="SUO03473.1"/>
    <property type="molecule type" value="Genomic_DNA"/>
</dbReference>
<dbReference type="AlphaFoldDB" id="A0A380LJL2"/>
<evidence type="ECO:0000313" key="2">
    <source>
        <dbReference type="Proteomes" id="UP000255523"/>
    </source>
</evidence>
<sequence length="109" mass="12946">MKLYSNDLKKTVCHRICDDKEKISDVSKELNLPIKTIEKWVTLYRKDPTSFNGIDNYEFAKRKIHAARYNDLDKKSLIAELKRKDSRIEYLESVIVSKDYQIKTMEKKS</sequence>
<gene>
    <name evidence="1" type="ORF">NCTC11087_00335</name>
</gene>
<organism evidence="1 2">
    <name type="scientific">Faecalicoccus pleomorphus</name>
    <dbReference type="NCBI Taxonomy" id="1323"/>
    <lineage>
        <taxon>Bacteria</taxon>
        <taxon>Bacillati</taxon>
        <taxon>Bacillota</taxon>
        <taxon>Erysipelotrichia</taxon>
        <taxon>Erysipelotrichales</taxon>
        <taxon>Erysipelotrichaceae</taxon>
        <taxon>Faecalicoccus</taxon>
    </lineage>
</organism>
<name>A0A380LJL2_9FIRM</name>
<accession>A0A380LJL2</accession>
<reference evidence="1 2" key="1">
    <citation type="submission" date="2018-06" db="EMBL/GenBank/DDBJ databases">
        <authorList>
            <consortium name="Pathogen Informatics"/>
            <person name="Doyle S."/>
        </authorList>
    </citation>
    <scope>NUCLEOTIDE SEQUENCE [LARGE SCALE GENOMIC DNA]</scope>
    <source>
        <strain evidence="1 2">NCTC11087</strain>
    </source>
</reference>
<dbReference type="GeneID" id="77461326"/>
<keyword evidence="2" id="KW-1185">Reference proteome</keyword>
<dbReference type="SUPFAM" id="SSF46689">
    <property type="entry name" value="Homeodomain-like"/>
    <property type="match status" value="1"/>
</dbReference>
<protein>
    <recommendedName>
        <fullName evidence="3">Transposase</fullName>
    </recommendedName>
</protein>
<dbReference type="OrthoDB" id="1659025at2"/>
<proteinExistence type="predicted"/>